<protein>
    <submittedName>
        <fullName evidence="1">Excitatory amino acid transporter 2</fullName>
    </submittedName>
</protein>
<gene>
    <name evidence="1" type="ORF">DR999_PMT20332</name>
</gene>
<dbReference type="AlphaFoldDB" id="A0A4D9DN83"/>
<evidence type="ECO:0000313" key="1">
    <source>
        <dbReference type="EMBL" id="TFJ97807.1"/>
    </source>
</evidence>
<dbReference type="EMBL" id="QXTE01000460">
    <property type="protein sequence ID" value="TFJ97807.1"/>
    <property type="molecule type" value="Genomic_DNA"/>
</dbReference>
<name>A0A4D9DN83_9SAUR</name>
<sequence>MEQSVLFTVFAWPPGDPQAGLGEGIPASQGLESTQPWEQQADEPCTLAAAWPGLPRITALSPALPNCSPPLLQLLPLHSPSPLCSLPLQISLQVASRSSSLGAHEQPEG</sequence>
<comment type="caution">
    <text evidence="1">The sequence shown here is derived from an EMBL/GenBank/DDBJ whole genome shotgun (WGS) entry which is preliminary data.</text>
</comment>
<reference evidence="1 2" key="1">
    <citation type="submission" date="2019-04" db="EMBL/GenBank/DDBJ databases">
        <title>Draft genome of the big-headed turtle Platysternon megacephalum.</title>
        <authorList>
            <person name="Gong S."/>
        </authorList>
    </citation>
    <scope>NUCLEOTIDE SEQUENCE [LARGE SCALE GENOMIC DNA]</scope>
    <source>
        <strain evidence="1">DO16091913</strain>
        <tissue evidence="1">Muscle</tissue>
    </source>
</reference>
<evidence type="ECO:0000313" key="2">
    <source>
        <dbReference type="Proteomes" id="UP000297703"/>
    </source>
</evidence>
<proteinExistence type="predicted"/>
<keyword evidence="2" id="KW-1185">Reference proteome</keyword>
<dbReference type="Proteomes" id="UP000297703">
    <property type="component" value="Unassembled WGS sequence"/>
</dbReference>
<accession>A0A4D9DN83</accession>
<reference evidence="1 2" key="2">
    <citation type="submission" date="2019-04" db="EMBL/GenBank/DDBJ databases">
        <title>The genome sequence of big-headed turtle.</title>
        <authorList>
            <person name="Gong S."/>
        </authorList>
    </citation>
    <scope>NUCLEOTIDE SEQUENCE [LARGE SCALE GENOMIC DNA]</scope>
    <source>
        <strain evidence="1">DO16091913</strain>
        <tissue evidence="1">Muscle</tissue>
    </source>
</reference>
<organism evidence="1 2">
    <name type="scientific">Platysternon megacephalum</name>
    <name type="common">big-headed turtle</name>
    <dbReference type="NCBI Taxonomy" id="55544"/>
    <lineage>
        <taxon>Eukaryota</taxon>
        <taxon>Metazoa</taxon>
        <taxon>Chordata</taxon>
        <taxon>Craniata</taxon>
        <taxon>Vertebrata</taxon>
        <taxon>Euteleostomi</taxon>
        <taxon>Archelosauria</taxon>
        <taxon>Testudinata</taxon>
        <taxon>Testudines</taxon>
        <taxon>Cryptodira</taxon>
        <taxon>Durocryptodira</taxon>
        <taxon>Testudinoidea</taxon>
        <taxon>Platysternidae</taxon>
        <taxon>Platysternon</taxon>
    </lineage>
</organism>